<organism evidence="1 2">
    <name type="scientific">Sesamum alatum</name>
    <dbReference type="NCBI Taxonomy" id="300844"/>
    <lineage>
        <taxon>Eukaryota</taxon>
        <taxon>Viridiplantae</taxon>
        <taxon>Streptophyta</taxon>
        <taxon>Embryophyta</taxon>
        <taxon>Tracheophyta</taxon>
        <taxon>Spermatophyta</taxon>
        <taxon>Magnoliopsida</taxon>
        <taxon>eudicotyledons</taxon>
        <taxon>Gunneridae</taxon>
        <taxon>Pentapetalae</taxon>
        <taxon>asterids</taxon>
        <taxon>lamiids</taxon>
        <taxon>Lamiales</taxon>
        <taxon>Pedaliaceae</taxon>
        <taxon>Sesamum</taxon>
    </lineage>
</organism>
<evidence type="ECO:0000313" key="1">
    <source>
        <dbReference type="EMBL" id="KAK4438839.1"/>
    </source>
</evidence>
<comment type="caution">
    <text evidence="1">The sequence shown here is derived from an EMBL/GenBank/DDBJ whole genome shotgun (WGS) entry which is preliminary data.</text>
</comment>
<accession>A0AAE1YYJ6</accession>
<dbReference type="EMBL" id="JACGWO010000001">
    <property type="protein sequence ID" value="KAK4438839.1"/>
    <property type="molecule type" value="Genomic_DNA"/>
</dbReference>
<dbReference type="Proteomes" id="UP001293254">
    <property type="component" value="Unassembled WGS sequence"/>
</dbReference>
<reference evidence="1" key="1">
    <citation type="submission" date="2020-06" db="EMBL/GenBank/DDBJ databases">
        <authorList>
            <person name="Li T."/>
            <person name="Hu X."/>
            <person name="Zhang T."/>
            <person name="Song X."/>
            <person name="Zhang H."/>
            <person name="Dai N."/>
            <person name="Sheng W."/>
            <person name="Hou X."/>
            <person name="Wei L."/>
        </authorList>
    </citation>
    <scope>NUCLEOTIDE SEQUENCE</scope>
    <source>
        <strain evidence="1">3651</strain>
        <tissue evidence="1">Leaf</tissue>
    </source>
</reference>
<gene>
    <name evidence="1" type="ORF">Salat_0218500</name>
</gene>
<keyword evidence="2" id="KW-1185">Reference proteome</keyword>
<evidence type="ECO:0000313" key="2">
    <source>
        <dbReference type="Proteomes" id="UP001293254"/>
    </source>
</evidence>
<protein>
    <submittedName>
        <fullName evidence="1">Uncharacterized protein</fullName>
    </submittedName>
</protein>
<name>A0AAE1YYJ6_9LAMI</name>
<proteinExistence type="predicted"/>
<reference evidence="1" key="2">
    <citation type="journal article" date="2024" name="Plant">
        <title>Genomic evolution and insights into agronomic trait innovations of Sesamum species.</title>
        <authorList>
            <person name="Miao H."/>
            <person name="Wang L."/>
            <person name="Qu L."/>
            <person name="Liu H."/>
            <person name="Sun Y."/>
            <person name="Le M."/>
            <person name="Wang Q."/>
            <person name="Wei S."/>
            <person name="Zheng Y."/>
            <person name="Lin W."/>
            <person name="Duan Y."/>
            <person name="Cao H."/>
            <person name="Xiong S."/>
            <person name="Wang X."/>
            <person name="Wei L."/>
            <person name="Li C."/>
            <person name="Ma Q."/>
            <person name="Ju M."/>
            <person name="Zhao R."/>
            <person name="Li G."/>
            <person name="Mu C."/>
            <person name="Tian Q."/>
            <person name="Mei H."/>
            <person name="Zhang T."/>
            <person name="Gao T."/>
            <person name="Zhang H."/>
        </authorList>
    </citation>
    <scope>NUCLEOTIDE SEQUENCE</scope>
    <source>
        <strain evidence="1">3651</strain>
    </source>
</reference>
<dbReference type="AlphaFoldDB" id="A0AAE1YYJ6"/>
<sequence length="124" mass="13582">MSSPATRKMKQTLDLRFLSTPHRGCNVEAEIRVVQSHKKISRGGGYSEDPYPFGSKNFSGFVERDEDVVEELLRTTGGCGFIEVDSTGVPDCGTDGVGATLVLPFPIEAEYFFLDMPLVPAVHK</sequence>